<dbReference type="InterPro" id="IPR035914">
    <property type="entry name" value="Sperma_CUB_dom_sf"/>
</dbReference>
<keyword evidence="5" id="KW-1185">Reference proteome</keyword>
<protein>
    <recommendedName>
        <fullName evidence="3">CUB domain-containing protein</fullName>
    </recommendedName>
</protein>
<reference evidence="4 5" key="1">
    <citation type="submission" date="2023-11" db="EMBL/GenBank/DDBJ databases">
        <title>Halocaridina rubra genome assembly.</title>
        <authorList>
            <person name="Smith C."/>
        </authorList>
    </citation>
    <scope>NUCLEOTIDE SEQUENCE [LARGE SCALE GENOMIC DNA]</scope>
    <source>
        <strain evidence="4">EP-1</strain>
        <tissue evidence="4">Whole</tissue>
    </source>
</reference>
<dbReference type="AlphaFoldDB" id="A0AAN8XBD5"/>
<feature type="domain" description="CUB" evidence="3">
    <location>
        <begin position="201"/>
        <end position="349"/>
    </location>
</feature>
<dbReference type="SMART" id="SM00042">
    <property type="entry name" value="CUB"/>
    <property type="match status" value="1"/>
</dbReference>
<dbReference type="Proteomes" id="UP001381693">
    <property type="component" value="Unassembled WGS sequence"/>
</dbReference>
<comment type="caution">
    <text evidence="4">The sequence shown here is derived from an EMBL/GenBank/DDBJ whole genome shotgun (WGS) entry which is preliminary data.</text>
</comment>
<sequence length="466" mass="51634">MYCDGIAHCKDYSDEPPGCTVCNRTFYGYVDRTYELEVPAPPASPLAGPPPVPHHPLYVLETSPWEGLKCLLSFSAFGTSHGDIVQITFLEFHVGHFNQAADEDAGVGGCDGDHMTIEEPKLPTRGGRWCGEGSGLNVYYSETNTVVVTLQAASTTQGEYFDNPLKFKIRYKFLQREQAIVRYGGGGLEKYRGELVQNSGCSRMFQGCRSRMCRIQSPNFPGLYPRNLTCYYLVKALPNASPNLVPFVTLSQDNDRLIHIGRQGNGGGVSPESRLRQDQDCIAPEDFLLIFDGGSMGSPPLAKICGSSTLPNITSKSPEMLLVFHSTASGLMNHHPNLVNGFEFKVNIQYVEQSPRLSSTFECLHILKSFGLTRGNVLSPAYAVPSNTSCSYHFQGRKGEIVWMSLTKYHRARKRNVLLNHTSCRNRLAIYDGDHLDSQAGTSHLLAEFCEDQQPPICVRSKQKES</sequence>
<dbReference type="PROSITE" id="PS01180">
    <property type="entry name" value="CUB"/>
    <property type="match status" value="3"/>
</dbReference>
<dbReference type="InterPro" id="IPR053207">
    <property type="entry name" value="Non-NMDA_GluR_Accessory"/>
</dbReference>
<dbReference type="PANTHER" id="PTHR47537:SF3">
    <property type="entry name" value="CUB DOMAIN-CONTAINING PROTEIN"/>
    <property type="match status" value="1"/>
</dbReference>
<organism evidence="4 5">
    <name type="scientific">Halocaridina rubra</name>
    <name type="common">Hawaiian red shrimp</name>
    <dbReference type="NCBI Taxonomy" id="373956"/>
    <lineage>
        <taxon>Eukaryota</taxon>
        <taxon>Metazoa</taxon>
        <taxon>Ecdysozoa</taxon>
        <taxon>Arthropoda</taxon>
        <taxon>Crustacea</taxon>
        <taxon>Multicrustacea</taxon>
        <taxon>Malacostraca</taxon>
        <taxon>Eumalacostraca</taxon>
        <taxon>Eucarida</taxon>
        <taxon>Decapoda</taxon>
        <taxon>Pleocyemata</taxon>
        <taxon>Caridea</taxon>
        <taxon>Atyoidea</taxon>
        <taxon>Atyidae</taxon>
        <taxon>Halocaridina</taxon>
    </lineage>
</organism>
<dbReference type="PANTHER" id="PTHR47537">
    <property type="entry name" value="CUBILIN"/>
    <property type="match status" value="1"/>
</dbReference>
<comment type="caution">
    <text evidence="2">Lacks conserved residue(s) required for the propagation of feature annotation.</text>
</comment>
<evidence type="ECO:0000259" key="3">
    <source>
        <dbReference type="PROSITE" id="PS01180"/>
    </source>
</evidence>
<keyword evidence="1 2" id="KW-1015">Disulfide bond</keyword>
<evidence type="ECO:0000256" key="1">
    <source>
        <dbReference type="ARBA" id="ARBA00023157"/>
    </source>
</evidence>
<feature type="domain" description="CUB" evidence="3">
    <location>
        <begin position="22"/>
        <end position="174"/>
    </location>
</feature>
<dbReference type="Gene3D" id="2.60.120.290">
    <property type="entry name" value="Spermadhesin, CUB domain"/>
    <property type="match status" value="3"/>
</dbReference>
<name>A0AAN8XBD5_HALRR</name>
<dbReference type="InterPro" id="IPR000859">
    <property type="entry name" value="CUB_dom"/>
</dbReference>
<accession>A0AAN8XBD5</accession>
<dbReference type="CDD" id="cd00041">
    <property type="entry name" value="CUB"/>
    <property type="match status" value="1"/>
</dbReference>
<feature type="disulfide bond" evidence="2">
    <location>
        <begin position="363"/>
        <end position="390"/>
    </location>
</feature>
<evidence type="ECO:0000313" key="5">
    <source>
        <dbReference type="Proteomes" id="UP001381693"/>
    </source>
</evidence>
<dbReference type="EMBL" id="JAXCGZ010010156">
    <property type="protein sequence ID" value="KAK7075770.1"/>
    <property type="molecule type" value="Genomic_DNA"/>
</dbReference>
<dbReference type="SUPFAM" id="SSF49854">
    <property type="entry name" value="Spermadhesin, CUB domain"/>
    <property type="match status" value="3"/>
</dbReference>
<feature type="non-terminal residue" evidence="4">
    <location>
        <position position="466"/>
    </location>
</feature>
<evidence type="ECO:0000313" key="4">
    <source>
        <dbReference type="EMBL" id="KAK7075770.1"/>
    </source>
</evidence>
<feature type="domain" description="CUB" evidence="3">
    <location>
        <begin position="363"/>
        <end position="466"/>
    </location>
</feature>
<dbReference type="GO" id="GO:0005886">
    <property type="term" value="C:plasma membrane"/>
    <property type="evidence" value="ECO:0007669"/>
    <property type="project" value="TreeGrafter"/>
</dbReference>
<proteinExistence type="predicted"/>
<evidence type="ECO:0000256" key="2">
    <source>
        <dbReference type="PROSITE-ProRule" id="PRU00059"/>
    </source>
</evidence>
<gene>
    <name evidence="4" type="ORF">SK128_026214</name>
</gene>